<evidence type="ECO:0000313" key="4">
    <source>
        <dbReference type="Proteomes" id="UP000800035"/>
    </source>
</evidence>
<reference evidence="3" key="1">
    <citation type="journal article" date="2020" name="Stud. Mycol.">
        <title>101 Dothideomycetes genomes: a test case for predicting lifestyles and emergence of pathogens.</title>
        <authorList>
            <person name="Haridas S."/>
            <person name="Albert R."/>
            <person name="Binder M."/>
            <person name="Bloem J."/>
            <person name="Labutti K."/>
            <person name="Salamov A."/>
            <person name="Andreopoulos B."/>
            <person name="Baker S."/>
            <person name="Barry K."/>
            <person name="Bills G."/>
            <person name="Bluhm B."/>
            <person name="Cannon C."/>
            <person name="Castanera R."/>
            <person name="Culley D."/>
            <person name="Daum C."/>
            <person name="Ezra D."/>
            <person name="Gonzalez J."/>
            <person name="Henrissat B."/>
            <person name="Kuo A."/>
            <person name="Liang C."/>
            <person name="Lipzen A."/>
            <person name="Lutzoni F."/>
            <person name="Magnuson J."/>
            <person name="Mondo S."/>
            <person name="Nolan M."/>
            <person name="Ohm R."/>
            <person name="Pangilinan J."/>
            <person name="Park H.-J."/>
            <person name="Ramirez L."/>
            <person name="Alfaro M."/>
            <person name="Sun H."/>
            <person name="Tritt A."/>
            <person name="Yoshinaga Y."/>
            <person name="Zwiers L.-H."/>
            <person name="Turgeon B."/>
            <person name="Goodwin S."/>
            <person name="Spatafora J."/>
            <person name="Crous P."/>
            <person name="Grigoriev I."/>
        </authorList>
    </citation>
    <scope>NUCLEOTIDE SEQUENCE</scope>
    <source>
        <strain evidence="3">CBS 675.92</strain>
    </source>
</reference>
<feature type="signal peptide" evidence="2">
    <location>
        <begin position="1"/>
        <end position="22"/>
    </location>
</feature>
<dbReference type="EMBL" id="ML977001">
    <property type="protein sequence ID" value="KAF1954015.1"/>
    <property type="molecule type" value="Genomic_DNA"/>
</dbReference>
<evidence type="ECO:0000313" key="3">
    <source>
        <dbReference type="EMBL" id="KAF1954015.1"/>
    </source>
</evidence>
<proteinExistence type="predicted"/>
<name>A0A6A5TMR5_9PLEO</name>
<evidence type="ECO:0000256" key="1">
    <source>
        <dbReference type="SAM" id="MobiDB-lite"/>
    </source>
</evidence>
<protein>
    <submittedName>
        <fullName evidence="3">Uncharacterized protein</fullName>
    </submittedName>
</protein>
<sequence>MSFKWLLLGEAAFLTYPLLHRARFSAWDYTAANRLHNTTQHRLDKIARNHNLYGGGKIGKGKPSHFENCNRNLNTSVCMLFSASPSLEGVEVEKPGSKTSLSEIEISPYNASNDAGSRCSMHSRKRSSRMTYLSKLH</sequence>
<dbReference type="Proteomes" id="UP000800035">
    <property type="component" value="Unassembled WGS sequence"/>
</dbReference>
<gene>
    <name evidence="3" type="ORF">CC80DRAFT_550936</name>
</gene>
<organism evidence="3 4">
    <name type="scientific">Byssothecium circinans</name>
    <dbReference type="NCBI Taxonomy" id="147558"/>
    <lineage>
        <taxon>Eukaryota</taxon>
        <taxon>Fungi</taxon>
        <taxon>Dikarya</taxon>
        <taxon>Ascomycota</taxon>
        <taxon>Pezizomycotina</taxon>
        <taxon>Dothideomycetes</taxon>
        <taxon>Pleosporomycetidae</taxon>
        <taxon>Pleosporales</taxon>
        <taxon>Massarineae</taxon>
        <taxon>Massarinaceae</taxon>
        <taxon>Byssothecium</taxon>
    </lineage>
</organism>
<keyword evidence="2" id="KW-0732">Signal</keyword>
<accession>A0A6A5TMR5</accession>
<evidence type="ECO:0000256" key="2">
    <source>
        <dbReference type="SAM" id="SignalP"/>
    </source>
</evidence>
<keyword evidence="4" id="KW-1185">Reference proteome</keyword>
<dbReference type="AlphaFoldDB" id="A0A6A5TMR5"/>
<feature type="region of interest" description="Disordered" evidence="1">
    <location>
        <begin position="113"/>
        <end position="137"/>
    </location>
</feature>
<feature type="chain" id="PRO_5025564327" evidence="2">
    <location>
        <begin position="23"/>
        <end position="137"/>
    </location>
</feature>